<evidence type="ECO:0000313" key="8">
    <source>
        <dbReference type="EMBL" id="MSS82214.1"/>
    </source>
</evidence>
<dbReference type="EMBL" id="VULN01000008">
    <property type="protein sequence ID" value="MSS82214.1"/>
    <property type="molecule type" value="Genomic_DNA"/>
</dbReference>
<evidence type="ECO:0000256" key="1">
    <source>
        <dbReference type="ARBA" id="ARBA00006594"/>
    </source>
</evidence>
<proteinExistence type="inferred from homology"/>
<dbReference type="SUPFAM" id="SSF53335">
    <property type="entry name" value="S-adenosyl-L-methionine-dependent methyltransferases"/>
    <property type="match status" value="1"/>
</dbReference>
<evidence type="ECO:0000256" key="2">
    <source>
        <dbReference type="ARBA" id="ARBA00022603"/>
    </source>
</evidence>
<dbReference type="InterPro" id="IPR001091">
    <property type="entry name" value="RM_Methyltransferase"/>
</dbReference>
<keyword evidence="3 8" id="KW-0808">Transferase</keyword>
<organism evidence="8 9">
    <name type="scientific">Acidaminococcus fermentans</name>
    <dbReference type="NCBI Taxonomy" id="905"/>
    <lineage>
        <taxon>Bacteria</taxon>
        <taxon>Bacillati</taxon>
        <taxon>Bacillota</taxon>
        <taxon>Negativicutes</taxon>
        <taxon>Acidaminococcales</taxon>
        <taxon>Acidaminococcaceae</taxon>
        <taxon>Acidaminococcus</taxon>
    </lineage>
</organism>
<dbReference type="InterPro" id="IPR002052">
    <property type="entry name" value="DNA_methylase_N6_adenine_CS"/>
</dbReference>
<feature type="region of interest" description="Disordered" evidence="6">
    <location>
        <begin position="255"/>
        <end position="286"/>
    </location>
</feature>
<dbReference type="Gene3D" id="3.40.50.150">
    <property type="entry name" value="Vaccinia Virus protein VP39"/>
    <property type="match status" value="1"/>
</dbReference>
<evidence type="ECO:0000256" key="5">
    <source>
        <dbReference type="RuleBase" id="RU362026"/>
    </source>
</evidence>
<feature type="domain" description="DNA methylase N-4/N-6" evidence="7">
    <location>
        <begin position="10"/>
        <end position="242"/>
    </location>
</feature>
<dbReference type="OrthoDB" id="9773571at2"/>
<dbReference type="AlphaFoldDB" id="A0A6N7VKJ9"/>
<dbReference type="GO" id="GO:0009307">
    <property type="term" value="P:DNA restriction-modification system"/>
    <property type="evidence" value="ECO:0007669"/>
    <property type="project" value="UniProtKB-KW"/>
</dbReference>
<evidence type="ECO:0000313" key="9">
    <source>
        <dbReference type="Proteomes" id="UP000441455"/>
    </source>
</evidence>
<dbReference type="Proteomes" id="UP000441455">
    <property type="component" value="Unassembled WGS sequence"/>
</dbReference>
<reference evidence="8 9" key="1">
    <citation type="submission" date="2019-08" db="EMBL/GenBank/DDBJ databases">
        <title>In-depth cultivation of the pig gut microbiome towards novel bacterial diversity and tailored functional studies.</title>
        <authorList>
            <person name="Wylensek D."/>
            <person name="Hitch T.C.A."/>
            <person name="Clavel T."/>
        </authorList>
    </citation>
    <scope>NUCLEOTIDE SEQUENCE [LARGE SCALE GENOMIC DNA]</scope>
    <source>
        <strain evidence="8 9">WCA-389-WT-5B</strain>
    </source>
</reference>
<name>A0A6N7VKJ9_ACIFE</name>
<keyword evidence="4" id="KW-0680">Restriction system</keyword>
<gene>
    <name evidence="8" type="ORF">FX155_06345</name>
</gene>
<accession>A0A6N7VKJ9</accession>
<evidence type="ECO:0000256" key="6">
    <source>
        <dbReference type="SAM" id="MobiDB-lite"/>
    </source>
</evidence>
<evidence type="ECO:0000259" key="7">
    <source>
        <dbReference type="Pfam" id="PF01555"/>
    </source>
</evidence>
<evidence type="ECO:0000256" key="3">
    <source>
        <dbReference type="ARBA" id="ARBA00022679"/>
    </source>
</evidence>
<dbReference type="PROSITE" id="PS00092">
    <property type="entry name" value="N6_MTASE"/>
    <property type="match status" value="1"/>
</dbReference>
<dbReference type="PRINTS" id="PR00508">
    <property type="entry name" value="S21N4MTFRASE"/>
</dbReference>
<evidence type="ECO:0000256" key="4">
    <source>
        <dbReference type="ARBA" id="ARBA00022747"/>
    </source>
</evidence>
<dbReference type="EC" id="2.1.1.-" evidence="5"/>
<dbReference type="Pfam" id="PF01555">
    <property type="entry name" value="N6_N4_Mtase"/>
    <property type="match status" value="1"/>
</dbReference>
<dbReference type="GO" id="GO:0003677">
    <property type="term" value="F:DNA binding"/>
    <property type="evidence" value="ECO:0007669"/>
    <property type="project" value="InterPro"/>
</dbReference>
<comment type="caution">
    <text evidence="8">The sequence shown here is derived from an EMBL/GenBank/DDBJ whole genome shotgun (WGS) entry which is preliminary data.</text>
</comment>
<dbReference type="InterPro" id="IPR029063">
    <property type="entry name" value="SAM-dependent_MTases_sf"/>
</dbReference>
<sequence length="302" mass="35039">MKKLPNDSVGLIIADPPYNLSKGGTWKWDNSVKLDGMGGNWNKVMQSWDDYTLETYFEFTKAWLTEAKRILKPTGSMWIFGTYHNIGIINVVCQLLKIEIINEVIWYKKNAFPNLSGRRLTASHETILWCNKGAKKREYYFNYNYSKNGDFSKDELKSSGKQMRTVWDISNNKARKELAYGKHPTQKPIKIIKRMIRLSSKVGDIMMTPFAGAGSECVAAKECQRHYLGFEIDKQYINIAEERLKNADIEFNEEKIDNPNEMTEEAASKKKESRKNNNKKTDDDQLSIFDMEINIEKKDEIK</sequence>
<protein>
    <recommendedName>
        <fullName evidence="5">Methyltransferase</fullName>
        <ecNumber evidence="5">2.1.1.-</ecNumber>
    </recommendedName>
</protein>
<comment type="similarity">
    <text evidence="1 5">Belongs to the N(4)/N(6)-methyltransferase family.</text>
</comment>
<dbReference type="GO" id="GO:0008170">
    <property type="term" value="F:N-methyltransferase activity"/>
    <property type="evidence" value="ECO:0007669"/>
    <property type="project" value="InterPro"/>
</dbReference>
<keyword evidence="2 8" id="KW-0489">Methyltransferase</keyword>
<dbReference type="InterPro" id="IPR002941">
    <property type="entry name" value="DNA_methylase_N4/N6"/>
</dbReference>
<dbReference type="GO" id="GO:0032259">
    <property type="term" value="P:methylation"/>
    <property type="evidence" value="ECO:0007669"/>
    <property type="project" value="UniProtKB-KW"/>
</dbReference>